<accession>A0A4R2R381</accession>
<proteinExistence type="predicted"/>
<protein>
    <submittedName>
        <fullName evidence="1">GrpB-like predicted nucleotidyltransferase (UPF0157 family)</fullName>
    </submittedName>
</protein>
<dbReference type="InterPro" id="IPR007344">
    <property type="entry name" value="GrpB/CoaE"/>
</dbReference>
<evidence type="ECO:0000313" key="2">
    <source>
        <dbReference type="Proteomes" id="UP000294911"/>
    </source>
</evidence>
<dbReference type="GO" id="GO:0016740">
    <property type="term" value="F:transferase activity"/>
    <property type="evidence" value="ECO:0007669"/>
    <property type="project" value="UniProtKB-KW"/>
</dbReference>
<keyword evidence="1" id="KW-0808">Transferase</keyword>
<dbReference type="Proteomes" id="UP000294911">
    <property type="component" value="Unassembled WGS sequence"/>
</dbReference>
<comment type="caution">
    <text evidence="1">The sequence shown here is derived from an EMBL/GenBank/DDBJ whole genome shotgun (WGS) entry which is preliminary data.</text>
</comment>
<sequence>MSERGDQLREIYIGEPPELNSTINLVDYDPAWPASYDREAARIRAALGDQVVRLEHVGSTSVPGLCAKPILDILLTVPDSAAEQDYVPALQAAGYRLTIREPDWYEHRLCKGPDTDVNLHIFSADSPEPARMLAFRDHLRANSADRERYAATKRELAARTWQYTQLYADAKDEVVADIMSRAAN</sequence>
<evidence type="ECO:0000313" key="1">
    <source>
        <dbReference type="EMBL" id="TCP57260.1"/>
    </source>
</evidence>
<dbReference type="Pfam" id="PF04229">
    <property type="entry name" value="GrpB"/>
    <property type="match status" value="1"/>
</dbReference>
<dbReference type="Gene3D" id="3.30.460.10">
    <property type="entry name" value="Beta Polymerase, domain 2"/>
    <property type="match status" value="1"/>
</dbReference>
<gene>
    <name evidence="1" type="ORF">EV191_1011213</name>
</gene>
<name>A0A4R2R381_9PSEU</name>
<keyword evidence="2" id="KW-1185">Reference proteome</keyword>
<dbReference type="InterPro" id="IPR043519">
    <property type="entry name" value="NT_sf"/>
</dbReference>
<dbReference type="EMBL" id="SLXQ01000001">
    <property type="protein sequence ID" value="TCP57260.1"/>
    <property type="molecule type" value="Genomic_DNA"/>
</dbReference>
<reference evidence="1 2" key="1">
    <citation type="submission" date="2019-03" db="EMBL/GenBank/DDBJ databases">
        <title>Genomic Encyclopedia of Type Strains, Phase IV (KMG-IV): sequencing the most valuable type-strain genomes for metagenomic binning, comparative biology and taxonomic classification.</title>
        <authorList>
            <person name="Goeker M."/>
        </authorList>
    </citation>
    <scope>NUCLEOTIDE SEQUENCE [LARGE SCALE GENOMIC DNA]</scope>
    <source>
        <strain evidence="1 2">DSM 45765</strain>
    </source>
</reference>
<dbReference type="PANTHER" id="PTHR34822:SF1">
    <property type="entry name" value="GRPB FAMILY PROTEIN"/>
    <property type="match status" value="1"/>
</dbReference>
<organism evidence="1 2">
    <name type="scientific">Tamaricihabitans halophyticus</name>
    <dbReference type="NCBI Taxonomy" id="1262583"/>
    <lineage>
        <taxon>Bacteria</taxon>
        <taxon>Bacillati</taxon>
        <taxon>Actinomycetota</taxon>
        <taxon>Actinomycetes</taxon>
        <taxon>Pseudonocardiales</taxon>
        <taxon>Pseudonocardiaceae</taxon>
        <taxon>Tamaricihabitans</taxon>
    </lineage>
</organism>
<dbReference type="RefSeq" id="WP_207894397.1">
    <property type="nucleotide sequence ID" value="NZ_SLXQ01000001.1"/>
</dbReference>
<dbReference type="AlphaFoldDB" id="A0A4R2R381"/>
<dbReference type="SUPFAM" id="SSF81301">
    <property type="entry name" value="Nucleotidyltransferase"/>
    <property type="match status" value="1"/>
</dbReference>
<dbReference type="PANTHER" id="PTHR34822">
    <property type="entry name" value="GRPB DOMAIN PROTEIN (AFU_ORTHOLOGUE AFUA_1G01530)"/>
    <property type="match status" value="1"/>
</dbReference>